<feature type="transmembrane region" description="Helical" evidence="1">
    <location>
        <begin position="313"/>
        <end position="336"/>
    </location>
</feature>
<evidence type="ECO:0008006" key="4">
    <source>
        <dbReference type="Google" id="ProtNLM"/>
    </source>
</evidence>
<feature type="transmembrane region" description="Helical" evidence="1">
    <location>
        <begin position="57"/>
        <end position="78"/>
    </location>
</feature>
<dbReference type="Proteomes" id="UP001268683">
    <property type="component" value="Chromosome"/>
</dbReference>
<gene>
    <name evidence="2" type="ORF">QGN29_12435</name>
</gene>
<feature type="transmembrane region" description="Helical" evidence="1">
    <location>
        <begin position="276"/>
        <end position="293"/>
    </location>
</feature>
<dbReference type="EMBL" id="CP123872">
    <property type="protein sequence ID" value="WND02357.1"/>
    <property type="molecule type" value="Genomic_DNA"/>
</dbReference>
<feature type="transmembrane region" description="Helical" evidence="1">
    <location>
        <begin position="117"/>
        <end position="137"/>
    </location>
</feature>
<evidence type="ECO:0000256" key="1">
    <source>
        <dbReference type="SAM" id="Phobius"/>
    </source>
</evidence>
<feature type="transmembrane region" description="Helical" evidence="1">
    <location>
        <begin position="228"/>
        <end position="247"/>
    </location>
</feature>
<evidence type="ECO:0000313" key="3">
    <source>
        <dbReference type="Proteomes" id="UP001268683"/>
    </source>
</evidence>
<evidence type="ECO:0000313" key="2">
    <source>
        <dbReference type="EMBL" id="WND02357.1"/>
    </source>
</evidence>
<dbReference type="RefSeq" id="WP_310798193.1">
    <property type="nucleotide sequence ID" value="NZ_CP123872.1"/>
</dbReference>
<sequence length="392" mass="44132">MSQEKTTGPMRLDSIDFMRGFVMIIMALDHVRDYVFLGSIDPQNLDETTPALFFSRWITNLCAPVFIVLAGLSVGIMAKRMEKPALTRFLLTRGLWLVFIEMTVISLGWNFTNFQSWFIGLQVICAIGVSMIALAGLIWLPRTAIIGVCAVILLGHGLIDDVWPSSFSFYTNPVPFYQVLTDTGLVMVAGIPMFVLYPIGMWVGVIAFGYLIAPLFDKEEGDLRRTLIRSGLAMLALFLVLRGFNLYGDPFPWTDQNTLAKDIMAFLTINKYPPSLSFLLVTLGISAVLMGLIKSYSSPLKQAIITLGRVPFFYYILHIYLIHLIALIMAEIQGFGYATAMPGWWLLPPELGVNLYWTWVIWIAVVIGLYPACKWFAGVKKRNKHITILKYL</sequence>
<reference evidence="2" key="1">
    <citation type="submission" date="2023-04" db="EMBL/GenBank/DDBJ databases">
        <title>Complete genome sequence of Temperatibacter marinus.</title>
        <authorList>
            <person name="Rong J.-C."/>
            <person name="Yi M.-L."/>
            <person name="Zhao Q."/>
        </authorList>
    </citation>
    <scope>NUCLEOTIDE SEQUENCE</scope>
    <source>
        <strain evidence="2">NBRC 110045</strain>
    </source>
</reference>
<feature type="transmembrane region" description="Helical" evidence="1">
    <location>
        <begin position="356"/>
        <end position="377"/>
    </location>
</feature>
<feature type="transmembrane region" description="Helical" evidence="1">
    <location>
        <begin position="90"/>
        <end position="111"/>
    </location>
</feature>
<dbReference type="AlphaFoldDB" id="A0AA52EBL8"/>
<name>A0AA52EBL8_9PROT</name>
<proteinExistence type="predicted"/>
<feature type="transmembrane region" description="Helical" evidence="1">
    <location>
        <begin position="183"/>
        <end position="216"/>
    </location>
</feature>
<dbReference type="KEGG" id="tmk:QGN29_12435"/>
<feature type="transmembrane region" description="Helical" evidence="1">
    <location>
        <begin position="144"/>
        <end position="163"/>
    </location>
</feature>
<keyword evidence="3" id="KW-1185">Reference proteome</keyword>
<protein>
    <recommendedName>
        <fullName evidence="4">Heparan-alpha-glucosaminide N-acetyltransferase catalytic domain-containing protein</fullName>
    </recommendedName>
</protein>
<accession>A0AA52EBL8</accession>
<keyword evidence="1" id="KW-0472">Membrane</keyword>
<dbReference type="PANTHER" id="PTHR40407">
    <property type="entry name" value="MEMBRANE PROTEIN-LIKE PROTEIN"/>
    <property type="match status" value="1"/>
</dbReference>
<organism evidence="2 3">
    <name type="scientific">Temperatibacter marinus</name>
    <dbReference type="NCBI Taxonomy" id="1456591"/>
    <lineage>
        <taxon>Bacteria</taxon>
        <taxon>Pseudomonadati</taxon>
        <taxon>Pseudomonadota</taxon>
        <taxon>Alphaproteobacteria</taxon>
        <taxon>Kordiimonadales</taxon>
        <taxon>Temperatibacteraceae</taxon>
        <taxon>Temperatibacter</taxon>
    </lineage>
</organism>
<dbReference type="PANTHER" id="PTHR40407:SF1">
    <property type="entry name" value="HEPARAN-ALPHA-GLUCOSAMINIDE N-ACETYLTRANSFERASE CATALYTIC DOMAIN-CONTAINING PROTEIN"/>
    <property type="match status" value="1"/>
</dbReference>
<keyword evidence="1" id="KW-1133">Transmembrane helix</keyword>
<keyword evidence="1" id="KW-0812">Transmembrane</keyword>